<evidence type="ECO:0000256" key="3">
    <source>
        <dbReference type="ARBA" id="ARBA00022723"/>
    </source>
</evidence>
<keyword evidence="2 6" id="KW-0349">Heme</keyword>
<dbReference type="Pfam" id="PF00034">
    <property type="entry name" value="Cytochrom_C"/>
    <property type="match status" value="1"/>
</dbReference>
<dbReference type="GO" id="GO:0020037">
    <property type="term" value="F:heme binding"/>
    <property type="evidence" value="ECO:0007669"/>
    <property type="project" value="InterPro"/>
</dbReference>
<feature type="chain" id="PRO_5029596601" evidence="8">
    <location>
        <begin position="18"/>
        <end position="138"/>
    </location>
</feature>
<feature type="binding site" description="covalent" evidence="6">
    <location>
        <position position="67"/>
    </location>
    <ligand>
        <name>heme c</name>
        <dbReference type="ChEBI" id="CHEBI:61717"/>
    </ligand>
</feature>
<organism evidence="10 11">
    <name type="scientific">Chitinophaga tropicalis</name>
    <dbReference type="NCBI Taxonomy" id="2683588"/>
    <lineage>
        <taxon>Bacteria</taxon>
        <taxon>Pseudomonadati</taxon>
        <taxon>Bacteroidota</taxon>
        <taxon>Chitinophagia</taxon>
        <taxon>Chitinophagales</taxon>
        <taxon>Chitinophagaceae</taxon>
        <taxon>Chitinophaga</taxon>
    </lineage>
</organism>
<dbReference type="PROSITE" id="PS51007">
    <property type="entry name" value="CYTC"/>
    <property type="match status" value="1"/>
</dbReference>
<dbReference type="PROSITE" id="PS51257">
    <property type="entry name" value="PROKAR_LIPOPROTEIN"/>
    <property type="match status" value="1"/>
</dbReference>
<feature type="compositionally biased region" description="Basic and acidic residues" evidence="7">
    <location>
        <begin position="26"/>
        <end position="36"/>
    </location>
</feature>
<dbReference type="GO" id="GO:0005506">
    <property type="term" value="F:iron ion binding"/>
    <property type="evidence" value="ECO:0007669"/>
    <property type="project" value="InterPro"/>
</dbReference>
<comment type="caution">
    <text evidence="10">The sequence shown here is derived from an EMBL/GenBank/DDBJ whole genome shotgun (WGS) entry which is preliminary data.</text>
</comment>
<feature type="region of interest" description="Disordered" evidence="7">
    <location>
        <begin position="21"/>
        <end position="45"/>
    </location>
</feature>
<evidence type="ECO:0000259" key="9">
    <source>
        <dbReference type="PROSITE" id="PS51007"/>
    </source>
</evidence>
<evidence type="ECO:0000313" key="10">
    <source>
        <dbReference type="EMBL" id="MVT09737.1"/>
    </source>
</evidence>
<dbReference type="Gene3D" id="1.10.760.10">
    <property type="entry name" value="Cytochrome c-like domain"/>
    <property type="match status" value="1"/>
</dbReference>
<dbReference type="SUPFAM" id="SSF46626">
    <property type="entry name" value="Cytochrome c"/>
    <property type="match status" value="1"/>
</dbReference>
<evidence type="ECO:0000256" key="1">
    <source>
        <dbReference type="ARBA" id="ARBA00022448"/>
    </source>
</evidence>
<comment type="PTM">
    <text evidence="6">Binds 1 heme c group covalently per subunit.</text>
</comment>
<dbReference type="EMBL" id="WRXN01000006">
    <property type="protein sequence ID" value="MVT09737.1"/>
    <property type="molecule type" value="Genomic_DNA"/>
</dbReference>
<evidence type="ECO:0000256" key="2">
    <source>
        <dbReference type="ARBA" id="ARBA00022617"/>
    </source>
</evidence>
<feature type="domain" description="Cytochrome c" evidence="9">
    <location>
        <begin position="53"/>
        <end position="138"/>
    </location>
</feature>
<keyword evidence="8" id="KW-0732">Signal</keyword>
<sequence length="138" mass="14590">MRMRFLAPVVLSAVLLAACGGGSDSKTTETEKKEASSEAPVDNSMVDTKAAEAAASKGAGLIEQKDCKTCHKVDTKLVGPGYKEVAQKYEATDANIEMLADKIISGGSGHWGEVAMTPHADLSKDDAKEMVKYILSLK</sequence>
<keyword evidence="3 6" id="KW-0479">Metal-binding</keyword>
<dbReference type="InterPro" id="IPR002324">
    <property type="entry name" value="Cyt_c_ID"/>
</dbReference>
<keyword evidence="4" id="KW-0249">Electron transport</keyword>
<dbReference type="InterPro" id="IPR036909">
    <property type="entry name" value="Cyt_c-like_dom_sf"/>
</dbReference>
<keyword evidence="11" id="KW-1185">Reference proteome</keyword>
<proteinExistence type="predicted"/>
<dbReference type="InterPro" id="IPR009056">
    <property type="entry name" value="Cyt_c-like_dom"/>
</dbReference>
<dbReference type="AlphaFoldDB" id="A0A7K1U5V4"/>
<feature type="binding site" description="covalent" evidence="6">
    <location>
        <position position="116"/>
    </location>
    <ligand>
        <name>heme c</name>
        <dbReference type="ChEBI" id="CHEBI:61717"/>
    </ligand>
</feature>
<name>A0A7K1U5V4_9BACT</name>
<dbReference type="GO" id="GO:0009055">
    <property type="term" value="F:electron transfer activity"/>
    <property type="evidence" value="ECO:0007669"/>
    <property type="project" value="InterPro"/>
</dbReference>
<keyword evidence="1" id="KW-0813">Transport</keyword>
<feature type="binding site" description="covalent" evidence="6">
    <location>
        <position position="71"/>
    </location>
    <ligand>
        <name>heme c</name>
        <dbReference type="ChEBI" id="CHEBI:61717"/>
    </ligand>
</feature>
<evidence type="ECO:0000313" key="11">
    <source>
        <dbReference type="Proteomes" id="UP000461730"/>
    </source>
</evidence>
<dbReference type="PRINTS" id="PR00606">
    <property type="entry name" value="CYTCHROMECID"/>
</dbReference>
<evidence type="ECO:0000256" key="5">
    <source>
        <dbReference type="ARBA" id="ARBA00023004"/>
    </source>
</evidence>
<evidence type="ECO:0000256" key="7">
    <source>
        <dbReference type="SAM" id="MobiDB-lite"/>
    </source>
</evidence>
<reference evidence="10 11" key="1">
    <citation type="submission" date="2019-12" db="EMBL/GenBank/DDBJ databases">
        <title>Chitinophaga sp. strain ysch24 (GDMCC 1.1355), whole genome shotgun sequence.</title>
        <authorList>
            <person name="Zhang X."/>
        </authorList>
    </citation>
    <scope>NUCLEOTIDE SEQUENCE [LARGE SCALE GENOMIC DNA]</scope>
    <source>
        <strain evidence="11">ysch24</strain>
    </source>
</reference>
<dbReference type="Proteomes" id="UP000461730">
    <property type="component" value="Unassembled WGS sequence"/>
</dbReference>
<keyword evidence="5 6" id="KW-0408">Iron</keyword>
<evidence type="ECO:0000256" key="8">
    <source>
        <dbReference type="SAM" id="SignalP"/>
    </source>
</evidence>
<evidence type="ECO:0000256" key="4">
    <source>
        <dbReference type="ARBA" id="ARBA00022982"/>
    </source>
</evidence>
<dbReference type="RefSeq" id="WP_157307178.1">
    <property type="nucleotide sequence ID" value="NZ_WRXN01000006.1"/>
</dbReference>
<gene>
    <name evidence="10" type="ORF">GO493_15815</name>
</gene>
<accession>A0A7K1U5V4</accession>
<protein>
    <submittedName>
        <fullName evidence="10">C-type cytochrome</fullName>
    </submittedName>
</protein>
<feature type="signal peptide" evidence="8">
    <location>
        <begin position="1"/>
        <end position="17"/>
    </location>
</feature>
<evidence type="ECO:0000256" key="6">
    <source>
        <dbReference type="PIRSR" id="PIRSR602324-1"/>
    </source>
</evidence>